<dbReference type="InterPro" id="IPR024079">
    <property type="entry name" value="MetalloPept_cat_dom_sf"/>
</dbReference>
<feature type="domain" description="Lysine-specific metallo-endopeptidase" evidence="2">
    <location>
        <begin position="85"/>
        <end position="200"/>
    </location>
</feature>
<dbReference type="EMBL" id="CDHN01000001">
    <property type="protein sequence ID" value="CEJ80195.1"/>
    <property type="molecule type" value="Genomic_DNA"/>
</dbReference>
<organism evidence="3 4">
    <name type="scientific">[Torrubiella] hemipterigena</name>
    <dbReference type="NCBI Taxonomy" id="1531966"/>
    <lineage>
        <taxon>Eukaryota</taxon>
        <taxon>Fungi</taxon>
        <taxon>Dikarya</taxon>
        <taxon>Ascomycota</taxon>
        <taxon>Pezizomycotina</taxon>
        <taxon>Sordariomycetes</taxon>
        <taxon>Hypocreomycetidae</taxon>
        <taxon>Hypocreales</taxon>
        <taxon>Clavicipitaceae</taxon>
        <taxon>Clavicipitaceae incertae sedis</taxon>
        <taxon>'Torrubiella' clade</taxon>
    </lineage>
</organism>
<accession>A0A0A1T296</accession>
<dbReference type="OrthoDB" id="412874at2759"/>
<dbReference type="AlphaFoldDB" id="A0A0A1T296"/>
<dbReference type="Proteomes" id="UP000039046">
    <property type="component" value="Unassembled WGS sequence"/>
</dbReference>
<sequence length="237" mass="25943">MKGQIAFAALAGVAIAAPSTPNEAPTALSDNYAVRMYSNGTMSYGNYEAPPQSNIIADETCKYLKMPVGVAFNDCREYALKAAHQANTADDKVLNKWFGKSDPTSRAKIAGIYGEIAKECSTSDRGYMKMSCEYMKECTESGLIFIVVKGGGSLHASYCPLFFSYWDMKSKGETCARRNWPQHGPAIVAHAAAVPQVADLDFGNEQDWMRSGERFGKFAFDTVDTCQKNSERVSESI</sequence>
<dbReference type="InterPro" id="IPR029463">
    <property type="entry name" value="Lys_MEP"/>
</dbReference>
<gene>
    <name evidence="3" type="ORF">VHEMI00397</name>
</gene>
<evidence type="ECO:0000313" key="3">
    <source>
        <dbReference type="EMBL" id="CEJ80195.1"/>
    </source>
</evidence>
<dbReference type="GO" id="GO:0004222">
    <property type="term" value="F:metalloendopeptidase activity"/>
    <property type="evidence" value="ECO:0007669"/>
    <property type="project" value="InterPro"/>
</dbReference>
<reference evidence="3 4" key="1">
    <citation type="journal article" date="2015" name="Genome Announc.">
        <title>Draft Genome Sequence and Gene Annotation of the Entomopathogenic Fungus Verticillium hemipterigenum.</title>
        <authorList>
            <person name="Horn F."/>
            <person name="Habel A."/>
            <person name="Scharf D.H."/>
            <person name="Dworschak J."/>
            <person name="Brakhage A.A."/>
            <person name="Guthke R."/>
            <person name="Hertweck C."/>
            <person name="Linde J."/>
        </authorList>
    </citation>
    <scope>NUCLEOTIDE SEQUENCE [LARGE SCALE GENOMIC DNA]</scope>
</reference>
<evidence type="ECO:0000256" key="1">
    <source>
        <dbReference type="SAM" id="SignalP"/>
    </source>
</evidence>
<name>A0A0A1T296_9HYPO</name>
<proteinExistence type="predicted"/>
<keyword evidence="1" id="KW-0732">Signal</keyword>
<evidence type="ECO:0000313" key="4">
    <source>
        <dbReference type="Proteomes" id="UP000039046"/>
    </source>
</evidence>
<dbReference type="Pfam" id="PF14521">
    <property type="entry name" value="Aspzincin_M35"/>
    <property type="match status" value="1"/>
</dbReference>
<feature type="signal peptide" evidence="1">
    <location>
        <begin position="1"/>
        <end position="16"/>
    </location>
</feature>
<evidence type="ECO:0000259" key="2">
    <source>
        <dbReference type="Pfam" id="PF14521"/>
    </source>
</evidence>
<feature type="chain" id="PRO_5001979152" description="Lysine-specific metallo-endopeptidase domain-containing protein" evidence="1">
    <location>
        <begin position="17"/>
        <end position="237"/>
    </location>
</feature>
<dbReference type="Gene3D" id="3.40.390.10">
    <property type="entry name" value="Collagenase (Catalytic Domain)"/>
    <property type="match status" value="1"/>
</dbReference>
<dbReference type="SUPFAM" id="SSF55486">
    <property type="entry name" value="Metalloproteases ('zincins'), catalytic domain"/>
    <property type="match status" value="1"/>
</dbReference>
<keyword evidence="4" id="KW-1185">Reference proteome</keyword>
<protein>
    <recommendedName>
        <fullName evidence="2">Lysine-specific metallo-endopeptidase domain-containing protein</fullName>
    </recommendedName>
</protein>
<dbReference type="HOGENOM" id="CLU_1240892_0_0_1"/>